<keyword evidence="2" id="KW-0472">Membrane</keyword>
<gene>
    <name evidence="6" type="ORF">HLH36_14045</name>
</gene>
<feature type="domain" description="TonB-dependent receptor plug" evidence="4">
    <location>
        <begin position="119"/>
        <end position="227"/>
    </location>
</feature>
<comment type="subcellular location">
    <subcellularLocation>
        <location evidence="1">Cell outer membrane</location>
    </subcellularLocation>
</comment>
<dbReference type="Gene3D" id="2.170.130.10">
    <property type="entry name" value="TonB-dependent receptor, plug domain"/>
    <property type="match status" value="1"/>
</dbReference>
<dbReference type="Gene3D" id="2.40.170.20">
    <property type="entry name" value="TonB-dependent receptor, beta-barrel domain"/>
    <property type="match status" value="1"/>
</dbReference>
<comment type="caution">
    <text evidence="6">The sequence shown here is derived from an EMBL/GenBank/DDBJ whole genome shotgun (WGS) entry which is preliminary data.</text>
</comment>
<feature type="domain" description="Outer membrane protein beta-barrel" evidence="5">
    <location>
        <begin position="598"/>
        <end position="876"/>
    </location>
</feature>
<dbReference type="InterPro" id="IPR037066">
    <property type="entry name" value="Plug_dom_sf"/>
</dbReference>
<evidence type="ECO:0000256" key="3">
    <source>
        <dbReference type="ARBA" id="ARBA00023237"/>
    </source>
</evidence>
<proteinExistence type="predicted"/>
<keyword evidence="3" id="KW-0998">Cell outer membrane</keyword>
<keyword evidence="7" id="KW-1185">Reference proteome</keyword>
<evidence type="ECO:0000256" key="2">
    <source>
        <dbReference type="ARBA" id="ARBA00023136"/>
    </source>
</evidence>
<dbReference type="GO" id="GO:0009279">
    <property type="term" value="C:cell outer membrane"/>
    <property type="evidence" value="ECO:0007669"/>
    <property type="project" value="UniProtKB-SubCell"/>
</dbReference>
<dbReference type="EMBL" id="JABEQD010000010">
    <property type="protein sequence ID" value="MBB2169458.1"/>
    <property type="molecule type" value="Genomic_DNA"/>
</dbReference>
<evidence type="ECO:0000313" key="7">
    <source>
        <dbReference type="Proteomes" id="UP000559860"/>
    </source>
</evidence>
<dbReference type="InterPro" id="IPR036942">
    <property type="entry name" value="Beta-barrel_TonB_sf"/>
</dbReference>
<dbReference type="InterPro" id="IPR012910">
    <property type="entry name" value="Plug_dom"/>
</dbReference>
<evidence type="ECO:0000256" key="1">
    <source>
        <dbReference type="ARBA" id="ARBA00004442"/>
    </source>
</evidence>
<dbReference type="PANTHER" id="PTHR40980">
    <property type="entry name" value="PLUG DOMAIN-CONTAINING PROTEIN"/>
    <property type="match status" value="1"/>
</dbReference>
<keyword evidence="6" id="KW-0675">Receptor</keyword>
<dbReference type="InterPro" id="IPR010104">
    <property type="entry name" value="TonB_rcpt_bac"/>
</dbReference>
<evidence type="ECO:0000259" key="5">
    <source>
        <dbReference type="Pfam" id="PF14905"/>
    </source>
</evidence>
<dbReference type="Gene3D" id="3.55.50.30">
    <property type="match status" value="1"/>
</dbReference>
<name>A0A7W4IV16_9PROT</name>
<protein>
    <submittedName>
        <fullName evidence="6">TonB-dependent receptor</fullName>
    </submittedName>
</protein>
<evidence type="ECO:0000313" key="6">
    <source>
        <dbReference type="EMBL" id="MBB2169458.1"/>
    </source>
</evidence>
<dbReference type="PANTHER" id="PTHR40980:SF4">
    <property type="entry name" value="TONB-DEPENDENT RECEPTOR-LIKE BETA-BARREL DOMAIN-CONTAINING PROTEIN"/>
    <property type="match status" value="1"/>
</dbReference>
<dbReference type="InterPro" id="IPR041700">
    <property type="entry name" value="OMP_b-brl_3"/>
</dbReference>
<reference evidence="6 7" key="1">
    <citation type="submission" date="2020-04" db="EMBL/GenBank/DDBJ databases">
        <title>Description of novel Gluconacetobacter.</title>
        <authorList>
            <person name="Sombolestani A."/>
        </authorList>
    </citation>
    <scope>NUCLEOTIDE SEQUENCE [LARGE SCALE GENOMIC DNA]</scope>
    <source>
        <strain evidence="6 7">LMG 27801</strain>
    </source>
</reference>
<accession>A0A7W4IV16</accession>
<organism evidence="6 7">
    <name type="scientific">Gluconacetobacter aggeris</name>
    <dbReference type="NCBI Taxonomy" id="1286186"/>
    <lineage>
        <taxon>Bacteria</taxon>
        <taxon>Pseudomonadati</taxon>
        <taxon>Pseudomonadota</taxon>
        <taxon>Alphaproteobacteria</taxon>
        <taxon>Acetobacterales</taxon>
        <taxon>Acetobacteraceae</taxon>
        <taxon>Gluconacetobacter</taxon>
    </lineage>
</organism>
<evidence type="ECO:0000259" key="4">
    <source>
        <dbReference type="Pfam" id="PF07715"/>
    </source>
</evidence>
<dbReference type="Pfam" id="PF07715">
    <property type="entry name" value="Plug"/>
    <property type="match status" value="1"/>
</dbReference>
<dbReference type="Proteomes" id="UP000559860">
    <property type="component" value="Unassembled WGS sequence"/>
</dbReference>
<sequence>MGTSLYFADAARAATHRFDIPAENAPDALSKWQKQCGIGVLAKGADVEGLRFHAVRGSMDDQAALRMMMQGSPLSIERFDGKFVVIVRKYTKRETIVRKVEGTEDVFAIGYHNALSHKRASDVVVDSIAYDPIQTLGGASSIAQSLVLLPGVTAITDGDEPRYVSLRGISPDLNHTSIDGIALATVGENGTGARRVNLQNIPSDMTARTDIYKSFTAEQDAGAIGGVVDLIPMSAYDHKGFYKFIDADAIYSTLAGIAGKDGAKGGTPHWGQGVKGIVSDQFGKDNEFGIVLSGRYQYRVRNSSKTFGYSQYYNTAGQAINSPALPGWNGLLTPSRFQSADYSDAITNVGGSGRFEWRPTRSNLQASVMGWAYRRGEGNTGSYDTMYTNSVTHQTGAGGREKIGSVYLSQRTGDTWQRDSYGVLGHLEWRSRQSLLSLKAGYTWETYANGERYLEARTYPTNQSLTYGGGGPNNNMTYITGYDQPGFWNNAVFKIDSADIYAERAIEKLPTARLDYSWNTGKSDRGFGVAAGFEWREMSISRNASEDMFNTGQVLDPKYFLHPDYRLVGFAKPLPVINVSGFPFSTLPLNAAQTAYYSGTSDYAYQEDLYDGYVSLRYRLPRTVIIAGVRTDAVNYTGWTPQISNSMLTGATTVTHGGYLNPLPSVDVIHHFPYAVNLHASFSMTVGRPNPSQLAAAEYISCGNTSTPGSITDCSISMGNPNLRPRRAKNFDISVDKYFNKNNGFVSLAFFDKWIKDDIYTLSSFQTINNQLYTVNRPENANGSTIMGLEFSATERNIRFLHQVFDLSANATWMNGSMQYMFGTQMATTHSLINQPTVLANGAVTWKIPQIDGGLRVTANYSGGYVTSFGATPGLYYGFGSLFTMNLAFWHRVIPHLMFKYELMNVADQQPYNTYGYEGHVSFINQYQYYGRGAYFHVIFD</sequence>
<dbReference type="NCBIfam" id="TIGR01782">
    <property type="entry name" value="TonB-Xanth-Caul"/>
    <property type="match status" value="1"/>
</dbReference>
<dbReference type="SUPFAM" id="SSF56935">
    <property type="entry name" value="Porins"/>
    <property type="match status" value="1"/>
</dbReference>
<dbReference type="AlphaFoldDB" id="A0A7W4IV16"/>
<dbReference type="Pfam" id="PF14905">
    <property type="entry name" value="OMP_b-brl_3"/>
    <property type="match status" value="1"/>
</dbReference>